<evidence type="ECO:0000313" key="3">
    <source>
        <dbReference type="Proteomes" id="UP000188929"/>
    </source>
</evidence>
<organism evidence="2 3">
    <name type="scientific">Pseudofrankia asymbiotica</name>
    <dbReference type="NCBI Taxonomy" id="1834516"/>
    <lineage>
        <taxon>Bacteria</taxon>
        <taxon>Bacillati</taxon>
        <taxon>Actinomycetota</taxon>
        <taxon>Actinomycetes</taxon>
        <taxon>Frankiales</taxon>
        <taxon>Frankiaceae</taxon>
        <taxon>Pseudofrankia</taxon>
    </lineage>
</organism>
<gene>
    <name evidence="2" type="ORF">BL253_28160</name>
</gene>
<dbReference type="STRING" id="1834516.BL253_28160"/>
<dbReference type="AlphaFoldDB" id="A0A1V2I625"/>
<dbReference type="RefSeq" id="WP_076820412.1">
    <property type="nucleotide sequence ID" value="NZ_MOMC01000062.1"/>
</dbReference>
<dbReference type="EMBL" id="MOMC01000062">
    <property type="protein sequence ID" value="ONH25243.1"/>
    <property type="molecule type" value="Genomic_DNA"/>
</dbReference>
<dbReference type="CDD" id="cd12108">
    <property type="entry name" value="Hr-like"/>
    <property type="match status" value="1"/>
</dbReference>
<dbReference type="Pfam" id="PF01814">
    <property type="entry name" value="Hemerythrin"/>
    <property type="match status" value="1"/>
</dbReference>
<dbReference type="OrthoDB" id="5197650at2"/>
<accession>A0A1V2I625</accession>
<sequence length="228" mass="25017">MATQSAPFDGREMYLVHTMLRREFGLGPGLVHGASDGDPARARVLVDHIALVSTVLHHHHGAEDAYVWPLLVDRLTDQATPLVDLMESQHREVTRLGRAADAAADRWLEEPTAVARETFAHILGELRSALWAHLAAEEEQVVPLMEKAITMAEWNRIVEMGAAGANPDELPLGFGMLMYEGDPEVIDAAIANMPAPVRDVIRRAAPRAFAEHARLVHGTVTPPRSTEL</sequence>
<comment type="caution">
    <text evidence="2">The sequence shown here is derived from an EMBL/GenBank/DDBJ whole genome shotgun (WGS) entry which is preliminary data.</text>
</comment>
<dbReference type="Gene3D" id="1.20.120.520">
    <property type="entry name" value="nmb1532 protein domain like"/>
    <property type="match status" value="1"/>
</dbReference>
<keyword evidence="3" id="KW-1185">Reference proteome</keyword>
<name>A0A1V2I625_9ACTN</name>
<evidence type="ECO:0000259" key="1">
    <source>
        <dbReference type="Pfam" id="PF01814"/>
    </source>
</evidence>
<protein>
    <recommendedName>
        <fullName evidence="1">Hemerythrin-like domain-containing protein</fullName>
    </recommendedName>
</protein>
<evidence type="ECO:0000313" key="2">
    <source>
        <dbReference type="EMBL" id="ONH25243.1"/>
    </source>
</evidence>
<dbReference type="Proteomes" id="UP000188929">
    <property type="component" value="Unassembled WGS sequence"/>
</dbReference>
<feature type="domain" description="Hemerythrin-like" evidence="1">
    <location>
        <begin position="14"/>
        <end position="144"/>
    </location>
</feature>
<dbReference type="InterPro" id="IPR012312">
    <property type="entry name" value="Hemerythrin-like"/>
</dbReference>
<proteinExistence type="predicted"/>
<reference evidence="3" key="1">
    <citation type="submission" date="2016-10" db="EMBL/GenBank/DDBJ databases">
        <title>Frankia sp. NRRL B-16386 Genome sequencing.</title>
        <authorList>
            <person name="Ghodhbane-Gtari F."/>
            <person name="Swanson E."/>
            <person name="Gueddou A."/>
            <person name="Hezbri K."/>
            <person name="Ktari K."/>
            <person name="Nouioui I."/>
            <person name="Morris K."/>
            <person name="Simpson S."/>
            <person name="Abebe-Akele F."/>
            <person name="Thomas K."/>
            <person name="Gtari M."/>
            <person name="Tisa L.S."/>
        </authorList>
    </citation>
    <scope>NUCLEOTIDE SEQUENCE [LARGE SCALE GENOMIC DNA]</scope>
    <source>
        <strain evidence="3">NRRL B-16386</strain>
    </source>
</reference>